<name>A0A291RTD8_9NOCA</name>
<dbReference type="GeneID" id="88362640"/>
<protein>
    <submittedName>
        <fullName evidence="1">Uncharacterized protein</fullName>
    </submittedName>
</protein>
<dbReference type="AlphaFoldDB" id="A0A291RTD8"/>
<dbReference type="Pfam" id="PF25310">
    <property type="entry name" value="VG15"/>
    <property type="match status" value="1"/>
</dbReference>
<dbReference type="KEGG" id="ntp:CRH09_35920"/>
<sequence>MTPEEFHTVLTDLNTVILGDLHKLWNEYKELDEQTFRDVIISAYPDLISPHIELAGELAADWYNDAAPGLAYTATTATLPPVRQLHASAGWALADAVNADAAFTLLAGSAQRSVFNGARQTIVDNAETERGARWARHARPTACRFCQMLATREHVYGSKELALKHSTGPKRRPTVAPARHRDDRYHDHCRCIAVMVRPGEKYSPPAYVDQWTHDYEHAVKLGGGERNFTAVMKGYRLLDKQATTHIVARDVIRQPILTKPAPIHIPSAEERMGLRRLPQKEPMRDSINKANPNYSLPDAEAQGWLTNCQRVICAYELRRRGWDVEAGRLTGDGLPLDRIAALWRDADGKPAQYNMVTSFTDMQAQVQALPVGARGFVYGAWKYGSGAHVWNWEVVQDKDGTPLMRWIEAQIPTNTPSAYIQRLDWLGKWPVQWARLDNLEPDPDAFRAEKILRQHQEGAP</sequence>
<dbReference type="RefSeq" id="WP_098697718.1">
    <property type="nucleotide sequence ID" value="NZ_CP023778.1"/>
</dbReference>
<reference evidence="1 2" key="1">
    <citation type="submission" date="2017-10" db="EMBL/GenBank/DDBJ databases">
        <title>Comparative genomics between pathogenic Norcardia.</title>
        <authorList>
            <person name="Zeng L."/>
        </authorList>
    </citation>
    <scope>NUCLEOTIDE SEQUENCE [LARGE SCALE GENOMIC DNA]</scope>
    <source>
        <strain evidence="1 2">NC_YFY_NT001</strain>
    </source>
</reference>
<dbReference type="InterPro" id="IPR057369">
    <property type="entry name" value="VG15"/>
</dbReference>
<evidence type="ECO:0000313" key="1">
    <source>
        <dbReference type="EMBL" id="ATL70773.1"/>
    </source>
</evidence>
<gene>
    <name evidence="1" type="ORF">CRH09_35920</name>
</gene>
<organism evidence="1 2">
    <name type="scientific">Nocardia terpenica</name>
    <dbReference type="NCBI Taxonomy" id="455432"/>
    <lineage>
        <taxon>Bacteria</taxon>
        <taxon>Bacillati</taxon>
        <taxon>Actinomycetota</taxon>
        <taxon>Actinomycetes</taxon>
        <taxon>Mycobacteriales</taxon>
        <taxon>Nocardiaceae</taxon>
        <taxon>Nocardia</taxon>
    </lineage>
</organism>
<evidence type="ECO:0000313" key="2">
    <source>
        <dbReference type="Proteomes" id="UP000221961"/>
    </source>
</evidence>
<accession>A0A291RTD8</accession>
<proteinExistence type="predicted"/>
<dbReference type="Proteomes" id="UP000221961">
    <property type="component" value="Chromosome"/>
</dbReference>
<dbReference type="EMBL" id="CP023778">
    <property type="protein sequence ID" value="ATL70773.1"/>
    <property type="molecule type" value="Genomic_DNA"/>
</dbReference>